<reference evidence="3" key="1">
    <citation type="journal article" date="2020" name="mSystems">
        <title>Genome- and Community-Level Interaction Insights into Carbon Utilization and Element Cycling Functions of Hydrothermarchaeota in Hydrothermal Sediment.</title>
        <authorList>
            <person name="Zhou Z."/>
            <person name="Liu Y."/>
            <person name="Xu W."/>
            <person name="Pan J."/>
            <person name="Luo Z.H."/>
            <person name="Li M."/>
        </authorList>
    </citation>
    <scope>NUCLEOTIDE SEQUENCE [LARGE SCALE GENOMIC DNA]</scope>
    <source>
        <strain evidence="2">SpSt-618</strain>
        <strain evidence="3">SpSt-657</strain>
    </source>
</reference>
<evidence type="ECO:0000313" key="2">
    <source>
        <dbReference type="EMBL" id="HGN37175.1"/>
    </source>
</evidence>
<dbReference type="Gene3D" id="3.40.50.1820">
    <property type="entry name" value="alpha/beta hydrolase"/>
    <property type="match status" value="1"/>
</dbReference>
<sequence>MSWGEYIFGEDSLKIIEDFASLDTGVKVFYRCILPESFKELAIVSHGFTSHSGFYIHIGKELASYGYGVCIHDQRGHGRTAQNLERGYVDSFNDFLVDLETFTMHVQRIFGGERTVLIGHSMGGLIVLLYAGKYGRVGDAVVAVAPAVLIPETRRFSTLIFATIASILFPRKRIELPFTEQQIEEGMKRMDRELLEAMGKDELVLRDTTIRLLVEIWKASREFWRYVERIQIPTLLIHGEKDNIIPIEASRRTYSRLKTLKKELIVYPECGHSPLHEIGWRERIKNMVEWIRNNI</sequence>
<dbReference type="EMBL" id="DTBZ01000059">
    <property type="protein sequence ID" value="HGQ17827.1"/>
    <property type="molecule type" value="Genomic_DNA"/>
</dbReference>
<evidence type="ECO:0000313" key="3">
    <source>
        <dbReference type="EMBL" id="HGQ17827.1"/>
    </source>
</evidence>
<dbReference type="Pfam" id="PF12146">
    <property type="entry name" value="Hydrolase_4"/>
    <property type="match status" value="1"/>
</dbReference>
<dbReference type="EMBL" id="DTAI01000193">
    <property type="protein sequence ID" value="HGN37175.1"/>
    <property type="molecule type" value="Genomic_DNA"/>
</dbReference>
<proteinExistence type="predicted"/>
<name>A0A7J3JPY4_9CREN</name>
<organism evidence="3">
    <name type="scientific">Ignisphaera aggregans</name>
    <dbReference type="NCBI Taxonomy" id="334771"/>
    <lineage>
        <taxon>Archaea</taxon>
        <taxon>Thermoproteota</taxon>
        <taxon>Thermoprotei</taxon>
        <taxon>Desulfurococcales</taxon>
        <taxon>Desulfurococcaceae</taxon>
        <taxon>Ignisphaera</taxon>
    </lineage>
</organism>
<comment type="caution">
    <text evidence="3">The sequence shown here is derived from an EMBL/GenBank/DDBJ whole genome shotgun (WGS) entry which is preliminary data.</text>
</comment>
<dbReference type="InterPro" id="IPR051044">
    <property type="entry name" value="MAG_DAG_Lipase"/>
</dbReference>
<keyword evidence="3" id="KW-0378">Hydrolase</keyword>
<gene>
    <name evidence="2" type="ORF">ENT87_06480</name>
    <name evidence="3" type="ORF">ENU30_02435</name>
</gene>
<dbReference type="PRINTS" id="PR00111">
    <property type="entry name" value="ABHYDROLASE"/>
</dbReference>
<dbReference type="InterPro" id="IPR000073">
    <property type="entry name" value="AB_hydrolase_1"/>
</dbReference>
<dbReference type="GO" id="GO:0016787">
    <property type="term" value="F:hydrolase activity"/>
    <property type="evidence" value="ECO:0007669"/>
    <property type="project" value="UniProtKB-KW"/>
</dbReference>
<feature type="domain" description="Serine aminopeptidase S33" evidence="1">
    <location>
        <begin position="39"/>
        <end position="277"/>
    </location>
</feature>
<dbReference type="AlphaFoldDB" id="A0A7J3JPY4"/>
<protein>
    <submittedName>
        <fullName evidence="3">Alpha/beta fold hydrolase</fullName>
    </submittedName>
</protein>
<dbReference type="SUPFAM" id="SSF53474">
    <property type="entry name" value="alpha/beta-Hydrolases"/>
    <property type="match status" value="1"/>
</dbReference>
<accession>A0A7J3JPY4</accession>
<dbReference type="InterPro" id="IPR022742">
    <property type="entry name" value="Hydrolase_4"/>
</dbReference>
<dbReference type="PANTHER" id="PTHR11614">
    <property type="entry name" value="PHOSPHOLIPASE-RELATED"/>
    <property type="match status" value="1"/>
</dbReference>
<evidence type="ECO:0000259" key="1">
    <source>
        <dbReference type="Pfam" id="PF12146"/>
    </source>
</evidence>
<dbReference type="InterPro" id="IPR029058">
    <property type="entry name" value="AB_hydrolase_fold"/>
</dbReference>